<comment type="caution">
    <text evidence="1">The sequence shown here is derived from an EMBL/GenBank/DDBJ whole genome shotgun (WGS) entry which is preliminary data.</text>
</comment>
<evidence type="ECO:0000313" key="2">
    <source>
        <dbReference type="Proteomes" id="UP000075398"/>
    </source>
</evidence>
<dbReference type="EMBL" id="LNGC01000016">
    <property type="protein sequence ID" value="KYC52821.1"/>
    <property type="molecule type" value="Genomic_DNA"/>
</dbReference>
<sequence>MGSRDIYKCPNCDDEIYVGGGYLTGYGYGRID</sequence>
<dbReference type="Proteomes" id="UP000075398">
    <property type="component" value="Unassembled WGS sequence"/>
</dbReference>
<gene>
    <name evidence="1" type="ORF">AMQ22_00612</name>
</gene>
<organism evidence="1 2">
    <name type="scientific">Candidatus Methanofastidiosum methylothiophilum</name>
    <dbReference type="NCBI Taxonomy" id="1705564"/>
    <lineage>
        <taxon>Archaea</taxon>
        <taxon>Methanobacteriati</taxon>
        <taxon>Methanobacteriota</taxon>
        <taxon>Stenosarchaea group</taxon>
        <taxon>Candidatus Methanofastidiosia</taxon>
        <taxon>Candidatus Methanofastidiosales</taxon>
        <taxon>Candidatus Methanofastidiosaceae</taxon>
        <taxon>Candidatus Methanofastidiosum</taxon>
    </lineage>
</organism>
<protein>
    <submittedName>
        <fullName evidence="1">Uncharacterized protein</fullName>
    </submittedName>
</protein>
<evidence type="ECO:0000313" key="1">
    <source>
        <dbReference type="EMBL" id="KYC52821.1"/>
    </source>
</evidence>
<proteinExistence type="predicted"/>
<accession>A0A150J6K0</accession>
<reference evidence="1 2" key="1">
    <citation type="journal article" date="2016" name="ISME J.">
        <title>Chasing the elusive Euryarchaeota class WSA2: genomes reveal a uniquely fastidious methyl-reducing methanogen.</title>
        <authorList>
            <person name="Nobu M.K."/>
            <person name="Narihiro T."/>
            <person name="Kuroda K."/>
            <person name="Mei R."/>
            <person name="Liu W.T."/>
        </authorList>
    </citation>
    <scope>NUCLEOTIDE SEQUENCE [LARGE SCALE GENOMIC DNA]</scope>
    <source>
        <strain evidence="1">U1lsi0528_Bin055</strain>
    </source>
</reference>
<dbReference type="AlphaFoldDB" id="A0A150J6K0"/>
<name>A0A150J6K0_9EURY</name>